<keyword evidence="1" id="KW-0732">Signal</keyword>
<proteinExistence type="predicted"/>
<dbReference type="Proteomes" id="UP001163266">
    <property type="component" value="Chromosome"/>
</dbReference>
<protein>
    <submittedName>
        <fullName evidence="3">PEP-CTERM sorting domain-containing protein</fullName>
    </submittedName>
</protein>
<dbReference type="Pfam" id="PF07589">
    <property type="entry name" value="PEP-CTERM"/>
    <property type="match status" value="1"/>
</dbReference>
<evidence type="ECO:0000256" key="1">
    <source>
        <dbReference type="SAM" id="SignalP"/>
    </source>
</evidence>
<accession>A0ABY6MRJ3</accession>
<evidence type="ECO:0000313" key="3">
    <source>
        <dbReference type="EMBL" id="UZD54614.1"/>
    </source>
</evidence>
<name>A0ABY6MRJ3_9BURK</name>
<dbReference type="RefSeq" id="WP_264892209.1">
    <property type="nucleotide sequence ID" value="NZ_CP110257.1"/>
</dbReference>
<gene>
    <name evidence="3" type="ORF">OMP39_13270</name>
</gene>
<dbReference type="EMBL" id="CP110257">
    <property type="protein sequence ID" value="UZD54614.1"/>
    <property type="molecule type" value="Genomic_DNA"/>
</dbReference>
<feature type="domain" description="Ice-binding protein C-terminal" evidence="2">
    <location>
        <begin position="175"/>
        <end position="199"/>
    </location>
</feature>
<feature type="signal peptide" evidence="1">
    <location>
        <begin position="1"/>
        <end position="19"/>
    </location>
</feature>
<sequence>MKKHLLALGLAAMTTAASAQLSVSGPDPSGFTGYNGTPATFTGTLSSGILNGLLDAGVGGTLSITFLGKDDAWHHNTLSFGELVIDNKSTTVGSSFTTNVGAGLLSFLFKDVTDGETVPNGGPSSGYATYTVVDGKAVASGNPAFGQYDFILGFNDGHIYDADYDDLVVGISLVPIPEPETYALMLAGLGAMGFMARRRQRRD</sequence>
<keyword evidence="4" id="KW-1185">Reference proteome</keyword>
<evidence type="ECO:0000313" key="4">
    <source>
        <dbReference type="Proteomes" id="UP001163266"/>
    </source>
</evidence>
<reference evidence="3" key="1">
    <citation type="submission" date="2022-10" db="EMBL/GenBank/DDBJ databases">
        <title>Complete genome sequence of Schlegelella aquatica LMG 23380.</title>
        <authorList>
            <person name="Musilova J."/>
            <person name="Kourilova X."/>
            <person name="Bezdicek M."/>
            <person name="Hermankova K."/>
            <person name="Obruca S."/>
            <person name="Sedlar K."/>
        </authorList>
    </citation>
    <scope>NUCLEOTIDE SEQUENCE</scope>
    <source>
        <strain evidence="3">LMG 23380</strain>
    </source>
</reference>
<dbReference type="NCBIfam" id="TIGR02595">
    <property type="entry name" value="PEP_CTERM"/>
    <property type="match status" value="1"/>
</dbReference>
<dbReference type="InterPro" id="IPR013424">
    <property type="entry name" value="Ice-binding_C"/>
</dbReference>
<feature type="chain" id="PRO_5046447498" evidence="1">
    <location>
        <begin position="20"/>
        <end position="203"/>
    </location>
</feature>
<organism evidence="3 4">
    <name type="scientific">Caldimonas aquatica</name>
    <dbReference type="NCBI Taxonomy" id="376175"/>
    <lineage>
        <taxon>Bacteria</taxon>
        <taxon>Pseudomonadati</taxon>
        <taxon>Pseudomonadota</taxon>
        <taxon>Betaproteobacteria</taxon>
        <taxon>Burkholderiales</taxon>
        <taxon>Sphaerotilaceae</taxon>
        <taxon>Caldimonas</taxon>
    </lineage>
</organism>
<evidence type="ECO:0000259" key="2">
    <source>
        <dbReference type="Pfam" id="PF07589"/>
    </source>
</evidence>